<accession>A0ABS6QZH3</accession>
<protein>
    <submittedName>
        <fullName evidence="1">Uncharacterized protein</fullName>
    </submittedName>
</protein>
<evidence type="ECO:0000313" key="1">
    <source>
        <dbReference type="EMBL" id="MBV4524326.1"/>
    </source>
</evidence>
<reference evidence="1" key="1">
    <citation type="submission" date="2021-06" db="EMBL/GenBank/DDBJ databases">
        <title>Updating the genus Pseudomonas: Description of 43 new species and partition of the Pseudomonas putida group.</title>
        <authorList>
            <person name="Girard L."/>
            <person name="Lood C."/>
            <person name="Vandamme P."/>
            <person name="Rokni-Zadeh H."/>
            <person name="Van Noort V."/>
            <person name="Hofte M."/>
            <person name="Lavigne R."/>
            <person name="De Mot R."/>
        </authorList>
    </citation>
    <scope>NUCLEOTIDE SEQUENCE</scope>
    <source>
        <strain evidence="1">SWRI74</strain>
    </source>
</reference>
<sequence length="157" mass="17489">MNLEVFEGATTAREAVDAGKRARQQRFSLYSDLHSPRGMRALLSHLPDAECHAIANQITQAMQAKGGFPEFLARKVEEAIGLPFGYLDQPYPYPELRASLNRARRLKRMADARGEGVPGVVGKRNFEQLEQACLGLRGVSEAFYQKTMGKLKKLPRG</sequence>
<comment type="caution">
    <text evidence="1">The sequence shown here is derived from an EMBL/GenBank/DDBJ whole genome shotgun (WGS) entry which is preliminary data.</text>
</comment>
<evidence type="ECO:0000313" key="2">
    <source>
        <dbReference type="Proteomes" id="UP001049200"/>
    </source>
</evidence>
<keyword evidence="2" id="KW-1185">Reference proteome</keyword>
<name>A0ABS6QZH3_9PSED</name>
<dbReference type="RefSeq" id="WP_217873530.1">
    <property type="nucleotide sequence ID" value="NZ_JAHSTU010000014.1"/>
</dbReference>
<gene>
    <name evidence="1" type="ORF">KVG88_30090</name>
</gene>
<dbReference type="EMBL" id="JAHSTU010000014">
    <property type="protein sequence ID" value="MBV4524326.1"/>
    <property type="molecule type" value="Genomic_DNA"/>
</dbReference>
<dbReference type="Proteomes" id="UP001049200">
    <property type="component" value="Unassembled WGS sequence"/>
</dbReference>
<organism evidence="1 2">
    <name type="scientific">Pseudomonas azerbaijanoccidentalis</name>
    <dbReference type="NCBI Taxonomy" id="2842347"/>
    <lineage>
        <taxon>Bacteria</taxon>
        <taxon>Pseudomonadati</taxon>
        <taxon>Pseudomonadota</taxon>
        <taxon>Gammaproteobacteria</taxon>
        <taxon>Pseudomonadales</taxon>
        <taxon>Pseudomonadaceae</taxon>
        <taxon>Pseudomonas</taxon>
    </lineage>
</organism>
<proteinExistence type="predicted"/>